<feature type="region of interest" description="Disordered" evidence="1">
    <location>
        <begin position="43"/>
        <end position="72"/>
    </location>
</feature>
<dbReference type="AlphaFoldDB" id="A0A6J5UVR8"/>
<gene>
    <name evidence="2" type="ORF">CURHAP_LOCUS32723</name>
</gene>
<dbReference type="Proteomes" id="UP000507222">
    <property type="component" value="Unassembled WGS sequence"/>
</dbReference>
<organism evidence="2 3">
    <name type="scientific">Prunus armeniaca</name>
    <name type="common">Apricot</name>
    <name type="synonym">Armeniaca vulgaris</name>
    <dbReference type="NCBI Taxonomy" id="36596"/>
    <lineage>
        <taxon>Eukaryota</taxon>
        <taxon>Viridiplantae</taxon>
        <taxon>Streptophyta</taxon>
        <taxon>Embryophyta</taxon>
        <taxon>Tracheophyta</taxon>
        <taxon>Spermatophyta</taxon>
        <taxon>Magnoliopsida</taxon>
        <taxon>eudicotyledons</taxon>
        <taxon>Gunneridae</taxon>
        <taxon>Pentapetalae</taxon>
        <taxon>rosids</taxon>
        <taxon>fabids</taxon>
        <taxon>Rosales</taxon>
        <taxon>Rosaceae</taxon>
        <taxon>Amygdaloideae</taxon>
        <taxon>Amygdaleae</taxon>
        <taxon>Prunus</taxon>
    </lineage>
</organism>
<feature type="region of interest" description="Disordered" evidence="1">
    <location>
        <begin position="1"/>
        <end position="27"/>
    </location>
</feature>
<feature type="compositionally biased region" description="Polar residues" evidence="1">
    <location>
        <begin position="56"/>
        <end position="72"/>
    </location>
</feature>
<name>A0A6J5UVR8_PRUAR</name>
<evidence type="ECO:0000313" key="2">
    <source>
        <dbReference type="EMBL" id="CAB4280013.1"/>
    </source>
</evidence>
<proteinExistence type="predicted"/>
<feature type="compositionally biased region" description="Basic and acidic residues" evidence="1">
    <location>
        <begin position="1"/>
        <end position="11"/>
    </location>
</feature>
<protein>
    <submittedName>
        <fullName evidence="2">Uncharacterized protein</fullName>
    </submittedName>
</protein>
<evidence type="ECO:0000313" key="3">
    <source>
        <dbReference type="Proteomes" id="UP000507222"/>
    </source>
</evidence>
<accession>A0A6J5UVR8</accession>
<sequence length="72" mass="7705">MDENQRNHDSRAPINTQAPKGVQRKAREIGVVNPGVLVACVSQSGDGSSGMPYVTQPPTSTNQEALENELTQ</sequence>
<evidence type="ECO:0000256" key="1">
    <source>
        <dbReference type="SAM" id="MobiDB-lite"/>
    </source>
</evidence>
<reference evidence="2 3" key="1">
    <citation type="submission" date="2020-05" db="EMBL/GenBank/DDBJ databases">
        <authorList>
            <person name="Campoy J."/>
            <person name="Schneeberger K."/>
            <person name="Spophaly S."/>
        </authorList>
    </citation>
    <scope>NUCLEOTIDE SEQUENCE [LARGE SCALE GENOMIC DNA]</scope>
    <source>
        <strain evidence="2">PruArmRojPasFocal</strain>
    </source>
</reference>
<dbReference type="EMBL" id="CAEKDK010000005">
    <property type="protein sequence ID" value="CAB4280013.1"/>
    <property type="molecule type" value="Genomic_DNA"/>
</dbReference>